<evidence type="ECO:0000313" key="2">
    <source>
        <dbReference type="EnsemblPlants" id="OGLUM05G08510.1"/>
    </source>
</evidence>
<feature type="region of interest" description="Disordered" evidence="1">
    <location>
        <begin position="97"/>
        <end position="119"/>
    </location>
</feature>
<proteinExistence type="predicted"/>
<organism evidence="2">
    <name type="scientific">Oryza glumipatula</name>
    <dbReference type="NCBI Taxonomy" id="40148"/>
    <lineage>
        <taxon>Eukaryota</taxon>
        <taxon>Viridiplantae</taxon>
        <taxon>Streptophyta</taxon>
        <taxon>Embryophyta</taxon>
        <taxon>Tracheophyta</taxon>
        <taxon>Spermatophyta</taxon>
        <taxon>Magnoliopsida</taxon>
        <taxon>Liliopsida</taxon>
        <taxon>Poales</taxon>
        <taxon>Poaceae</taxon>
        <taxon>BOP clade</taxon>
        <taxon>Oryzoideae</taxon>
        <taxon>Oryzeae</taxon>
        <taxon>Oryzinae</taxon>
        <taxon>Oryza</taxon>
    </lineage>
</organism>
<dbReference type="Proteomes" id="UP000026961">
    <property type="component" value="Chromosome 5"/>
</dbReference>
<accession>A0A0D9ZW12</accession>
<evidence type="ECO:0000313" key="3">
    <source>
        <dbReference type="Proteomes" id="UP000026961"/>
    </source>
</evidence>
<keyword evidence="3" id="KW-1185">Reference proteome</keyword>
<name>A0A0D9ZW12_9ORYZ</name>
<protein>
    <submittedName>
        <fullName evidence="2">Uncharacterized protein</fullName>
    </submittedName>
</protein>
<reference evidence="2" key="2">
    <citation type="submission" date="2018-05" db="EMBL/GenBank/DDBJ databases">
        <title>OgluRS3 (Oryza glumaepatula Reference Sequence Version 3).</title>
        <authorList>
            <person name="Zhang J."/>
            <person name="Kudrna D."/>
            <person name="Lee S."/>
            <person name="Talag J."/>
            <person name="Welchert J."/>
            <person name="Wing R.A."/>
        </authorList>
    </citation>
    <scope>NUCLEOTIDE SEQUENCE [LARGE SCALE GENOMIC DNA]</scope>
</reference>
<sequence>MALLEQGVGVSSTMRCHGFEAPDPKPLRSFQSPAIKVSWPTKNAAPIDIIDRRSLCPRHGVGSRCRRKLPGLIHCRCGLMDLRCGPAARSNTLLRRHRPEHQPCPGRTIAYPKGLKPQV</sequence>
<dbReference type="EnsemblPlants" id="OGLUM05G08510.1">
    <property type="protein sequence ID" value="OGLUM05G08510.1"/>
    <property type="gene ID" value="OGLUM05G08510"/>
</dbReference>
<dbReference type="AlphaFoldDB" id="A0A0D9ZW12"/>
<reference evidence="2" key="1">
    <citation type="submission" date="2015-04" db="UniProtKB">
        <authorList>
            <consortium name="EnsemblPlants"/>
        </authorList>
    </citation>
    <scope>IDENTIFICATION</scope>
</reference>
<dbReference type="Gramene" id="OGLUM05G08510.1">
    <property type="protein sequence ID" value="OGLUM05G08510.1"/>
    <property type="gene ID" value="OGLUM05G08510"/>
</dbReference>
<evidence type="ECO:0000256" key="1">
    <source>
        <dbReference type="SAM" id="MobiDB-lite"/>
    </source>
</evidence>